<dbReference type="EMBL" id="LXQA010325402">
    <property type="protein sequence ID" value="MCI44042.1"/>
    <property type="molecule type" value="Genomic_DNA"/>
</dbReference>
<organism evidence="1 2">
    <name type="scientific">Trifolium medium</name>
    <dbReference type="NCBI Taxonomy" id="97028"/>
    <lineage>
        <taxon>Eukaryota</taxon>
        <taxon>Viridiplantae</taxon>
        <taxon>Streptophyta</taxon>
        <taxon>Embryophyta</taxon>
        <taxon>Tracheophyta</taxon>
        <taxon>Spermatophyta</taxon>
        <taxon>Magnoliopsida</taxon>
        <taxon>eudicotyledons</taxon>
        <taxon>Gunneridae</taxon>
        <taxon>Pentapetalae</taxon>
        <taxon>rosids</taxon>
        <taxon>fabids</taxon>
        <taxon>Fabales</taxon>
        <taxon>Fabaceae</taxon>
        <taxon>Papilionoideae</taxon>
        <taxon>50 kb inversion clade</taxon>
        <taxon>NPAAA clade</taxon>
        <taxon>Hologalegina</taxon>
        <taxon>IRL clade</taxon>
        <taxon>Trifolieae</taxon>
        <taxon>Trifolium</taxon>
    </lineage>
</organism>
<accession>A0A392S6J4</accession>
<dbReference type="Proteomes" id="UP000265520">
    <property type="component" value="Unassembled WGS sequence"/>
</dbReference>
<keyword evidence="2" id="KW-1185">Reference proteome</keyword>
<sequence>MSSTILTTSSTVHISVEYVEHDSSTVHIGVEYVEHDSTSSTVH</sequence>
<protein>
    <submittedName>
        <fullName evidence="1">Uncharacterized protein</fullName>
    </submittedName>
</protein>
<dbReference type="AlphaFoldDB" id="A0A392S6J4"/>
<name>A0A392S6J4_9FABA</name>
<reference evidence="1 2" key="1">
    <citation type="journal article" date="2018" name="Front. Plant Sci.">
        <title>Red Clover (Trifolium pratense) and Zigzag Clover (T. medium) - A Picture of Genomic Similarities and Differences.</title>
        <authorList>
            <person name="Dluhosova J."/>
            <person name="Istvanek J."/>
            <person name="Nedelnik J."/>
            <person name="Repkova J."/>
        </authorList>
    </citation>
    <scope>NUCLEOTIDE SEQUENCE [LARGE SCALE GENOMIC DNA]</scope>
    <source>
        <strain evidence="2">cv. 10/8</strain>
        <tissue evidence="1">Leaf</tissue>
    </source>
</reference>
<comment type="caution">
    <text evidence="1">The sequence shown here is derived from an EMBL/GenBank/DDBJ whole genome shotgun (WGS) entry which is preliminary data.</text>
</comment>
<evidence type="ECO:0000313" key="1">
    <source>
        <dbReference type="EMBL" id="MCI44042.1"/>
    </source>
</evidence>
<feature type="non-terminal residue" evidence="1">
    <location>
        <position position="43"/>
    </location>
</feature>
<evidence type="ECO:0000313" key="2">
    <source>
        <dbReference type="Proteomes" id="UP000265520"/>
    </source>
</evidence>
<proteinExistence type="predicted"/>